<evidence type="ECO:0000313" key="3">
    <source>
        <dbReference type="Proteomes" id="UP000813461"/>
    </source>
</evidence>
<name>A0A8K0RB16_9PLEO</name>
<dbReference type="AlphaFoldDB" id="A0A8K0RB16"/>
<evidence type="ECO:0000313" key="2">
    <source>
        <dbReference type="EMBL" id="KAH7090580.1"/>
    </source>
</evidence>
<dbReference type="EMBL" id="JAGMVJ010000005">
    <property type="protein sequence ID" value="KAH7090580.1"/>
    <property type="molecule type" value="Genomic_DNA"/>
</dbReference>
<feature type="compositionally biased region" description="Polar residues" evidence="1">
    <location>
        <begin position="123"/>
        <end position="137"/>
    </location>
</feature>
<keyword evidence="3" id="KW-1185">Reference proteome</keyword>
<feature type="non-terminal residue" evidence="2">
    <location>
        <position position="202"/>
    </location>
</feature>
<feature type="region of interest" description="Disordered" evidence="1">
    <location>
        <begin position="90"/>
        <end position="137"/>
    </location>
</feature>
<feature type="compositionally biased region" description="Polar residues" evidence="1">
    <location>
        <begin position="9"/>
        <end position="22"/>
    </location>
</feature>
<proteinExistence type="predicted"/>
<accession>A0A8K0RB16</accession>
<sequence length="202" mass="22065">MPLFDPNSRAMNGSYSSCSDSDGNVSLWRSAVELPSEQDYSFVTAHDPGDTAAETPATNGTDYVDLTCYTPPPPISSSALNSPLLSLSHAGTLKRKRTTSPNDYSDDSHKRKKREVTPDLDGFTSTMNRQRNVSNWDVESTTIVSPHSTSTPGSPTHNLAPKPEQILTQAHNSEHHNLAEFNPRSRTPNRPRALGGGRLICF</sequence>
<reference evidence="2" key="1">
    <citation type="journal article" date="2021" name="Nat. Commun.">
        <title>Genetic determinants of endophytism in the Arabidopsis root mycobiome.</title>
        <authorList>
            <person name="Mesny F."/>
            <person name="Miyauchi S."/>
            <person name="Thiergart T."/>
            <person name="Pickel B."/>
            <person name="Atanasova L."/>
            <person name="Karlsson M."/>
            <person name="Huettel B."/>
            <person name="Barry K.W."/>
            <person name="Haridas S."/>
            <person name="Chen C."/>
            <person name="Bauer D."/>
            <person name="Andreopoulos W."/>
            <person name="Pangilinan J."/>
            <person name="LaButti K."/>
            <person name="Riley R."/>
            <person name="Lipzen A."/>
            <person name="Clum A."/>
            <person name="Drula E."/>
            <person name="Henrissat B."/>
            <person name="Kohler A."/>
            <person name="Grigoriev I.V."/>
            <person name="Martin F.M."/>
            <person name="Hacquard S."/>
        </authorList>
    </citation>
    <scope>NUCLEOTIDE SEQUENCE</scope>
    <source>
        <strain evidence="2">MPI-SDFR-AT-0120</strain>
    </source>
</reference>
<dbReference type="Proteomes" id="UP000813461">
    <property type="component" value="Unassembled WGS sequence"/>
</dbReference>
<organism evidence="2 3">
    <name type="scientific">Paraphoma chrysanthemicola</name>
    <dbReference type="NCBI Taxonomy" id="798071"/>
    <lineage>
        <taxon>Eukaryota</taxon>
        <taxon>Fungi</taxon>
        <taxon>Dikarya</taxon>
        <taxon>Ascomycota</taxon>
        <taxon>Pezizomycotina</taxon>
        <taxon>Dothideomycetes</taxon>
        <taxon>Pleosporomycetidae</taxon>
        <taxon>Pleosporales</taxon>
        <taxon>Pleosporineae</taxon>
        <taxon>Phaeosphaeriaceae</taxon>
        <taxon>Paraphoma</taxon>
    </lineage>
</organism>
<comment type="caution">
    <text evidence="2">The sequence shown here is derived from an EMBL/GenBank/DDBJ whole genome shotgun (WGS) entry which is preliminary data.</text>
</comment>
<gene>
    <name evidence="2" type="ORF">FB567DRAFT_520173</name>
</gene>
<feature type="region of interest" description="Disordered" evidence="1">
    <location>
        <begin position="1"/>
        <end position="22"/>
    </location>
</feature>
<feature type="region of interest" description="Disordered" evidence="1">
    <location>
        <begin position="178"/>
        <end position="202"/>
    </location>
</feature>
<dbReference type="OrthoDB" id="3793406at2759"/>
<evidence type="ECO:0000256" key="1">
    <source>
        <dbReference type="SAM" id="MobiDB-lite"/>
    </source>
</evidence>
<protein>
    <submittedName>
        <fullName evidence="2">Uncharacterized protein</fullName>
    </submittedName>
</protein>